<comment type="caution">
    <text evidence="3">The sequence shown here is derived from an EMBL/GenBank/DDBJ whole genome shotgun (WGS) entry which is preliminary data.</text>
</comment>
<proteinExistence type="predicted"/>
<dbReference type="CDD" id="cd00303">
    <property type="entry name" value="retropepsin_like"/>
    <property type="match status" value="1"/>
</dbReference>
<feature type="domain" description="Reverse transcriptase/retrotransposon-derived protein RNase H-like" evidence="2">
    <location>
        <begin position="354"/>
        <end position="442"/>
    </location>
</feature>
<feature type="compositionally biased region" description="Low complexity" evidence="1">
    <location>
        <begin position="33"/>
        <end position="48"/>
    </location>
</feature>
<name>A0A6L2N9K9_TANCI</name>
<dbReference type="EMBL" id="BKCJ010008543">
    <property type="protein sequence ID" value="GEU82760.1"/>
    <property type="molecule type" value="Genomic_DNA"/>
</dbReference>
<feature type="region of interest" description="Disordered" evidence="1">
    <location>
        <begin position="25"/>
        <end position="68"/>
    </location>
</feature>
<dbReference type="PANTHER" id="PTHR35046:SF18">
    <property type="entry name" value="RNA-DIRECTED DNA POLYMERASE"/>
    <property type="match status" value="1"/>
</dbReference>
<dbReference type="InterPro" id="IPR041577">
    <property type="entry name" value="RT_RNaseH_2"/>
</dbReference>
<gene>
    <name evidence="3" type="ORF">Tci_054738</name>
</gene>
<dbReference type="PANTHER" id="PTHR35046">
    <property type="entry name" value="ZINC KNUCKLE (CCHC-TYPE) FAMILY PROTEIN"/>
    <property type="match status" value="1"/>
</dbReference>
<dbReference type="SUPFAM" id="SSF56672">
    <property type="entry name" value="DNA/RNA polymerases"/>
    <property type="match status" value="1"/>
</dbReference>
<evidence type="ECO:0000313" key="3">
    <source>
        <dbReference type="EMBL" id="GEU82760.1"/>
    </source>
</evidence>
<accession>A0A6L2N9K9</accession>
<dbReference type="Pfam" id="PF17919">
    <property type="entry name" value="RT_RNaseH_2"/>
    <property type="match status" value="1"/>
</dbReference>
<evidence type="ECO:0000259" key="2">
    <source>
        <dbReference type="Pfam" id="PF17919"/>
    </source>
</evidence>
<sequence>MAMKAEIMASKTGVGFRRLNIESSSNYRSRSNQIQPTIPSTTTTTSSSKAGRSGVNKNKESQRVTSNPYARPMGAKFFRCGELCPKQSTCYSVENGNDGLMIDEAFHEEDKIEYAEPLDEEAVEVTYKKICSIIIDGGSCENFVSKALVKAFKLPTKPHPSSYQTWWIKKGLTLKVPKICKVPLTIRTHYNKLVTCDVVDIEACHILLGRPCQHDVNSTHQEIREQDLGDFGGFTKGVSSSKEGDGSFLCFSCERHALPPLRNIQHQIDLIPGASLPNLPYCRMSHKEFEILREKIEELLKKGHIQESISPCVVSALLTPKKDVSWRICVDSQSINKIMHSGTTNCLKKGPFQWTKEADESFRIIKEKLTTASLLSLPNFDKVFKLECDACGTEIGAALSQEGGPVALHSEKLNEARRKWSTYEQELYLVVQAMKKWEHYLIQ</sequence>
<dbReference type="InterPro" id="IPR043502">
    <property type="entry name" value="DNA/RNA_pol_sf"/>
</dbReference>
<organism evidence="3">
    <name type="scientific">Tanacetum cinerariifolium</name>
    <name type="common">Dalmatian daisy</name>
    <name type="synonym">Chrysanthemum cinerariifolium</name>
    <dbReference type="NCBI Taxonomy" id="118510"/>
    <lineage>
        <taxon>Eukaryota</taxon>
        <taxon>Viridiplantae</taxon>
        <taxon>Streptophyta</taxon>
        <taxon>Embryophyta</taxon>
        <taxon>Tracheophyta</taxon>
        <taxon>Spermatophyta</taxon>
        <taxon>Magnoliopsida</taxon>
        <taxon>eudicotyledons</taxon>
        <taxon>Gunneridae</taxon>
        <taxon>Pentapetalae</taxon>
        <taxon>asterids</taxon>
        <taxon>campanulids</taxon>
        <taxon>Asterales</taxon>
        <taxon>Asteraceae</taxon>
        <taxon>Asteroideae</taxon>
        <taxon>Anthemideae</taxon>
        <taxon>Anthemidinae</taxon>
        <taxon>Tanacetum</taxon>
    </lineage>
</organism>
<protein>
    <recommendedName>
        <fullName evidence="2">Reverse transcriptase/retrotransposon-derived protein RNase H-like domain-containing protein</fullName>
    </recommendedName>
</protein>
<reference evidence="3" key="1">
    <citation type="journal article" date="2019" name="Sci. Rep.">
        <title>Draft genome of Tanacetum cinerariifolium, the natural source of mosquito coil.</title>
        <authorList>
            <person name="Yamashiro T."/>
            <person name="Shiraishi A."/>
            <person name="Satake H."/>
            <person name="Nakayama K."/>
        </authorList>
    </citation>
    <scope>NUCLEOTIDE SEQUENCE</scope>
</reference>
<dbReference type="Gene3D" id="3.10.10.10">
    <property type="entry name" value="HIV Type 1 Reverse Transcriptase, subunit A, domain 1"/>
    <property type="match status" value="1"/>
</dbReference>
<evidence type="ECO:0000256" key="1">
    <source>
        <dbReference type="SAM" id="MobiDB-lite"/>
    </source>
</evidence>
<dbReference type="AlphaFoldDB" id="A0A6L2N9K9"/>